<evidence type="ECO:0008006" key="5">
    <source>
        <dbReference type="Google" id="ProtNLM"/>
    </source>
</evidence>
<proteinExistence type="predicted"/>
<gene>
    <name evidence="3" type="ORF">CY34DRAFT_797311</name>
</gene>
<organism evidence="3 4">
    <name type="scientific">Suillus luteus UH-Slu-Lm8-n1</name>
    <dbReference type="NCBI Taxonomy" id="930992"/>
    <lineage>
        <taxon>Eukaryota</taxon>
        <taxon>Fungi</taxon>
        <taxon>Dikarya</taxon>
        <taxon>Basidiomycota</taxon>
        <taxon>Agaricomycotina</taxon>
        <taxon>Agaricomycetes</taxon>
        <taxon>Agaricomycetidae</taxon>
        <taxon>Boletales</taxon>
        <taxon>Suillineae</taxon>
        <taxon>Suillaceae</taxon>
        <taxon>Suillus</taxon>
    </lineage>
</organism>
<name>A0A0D0B5P2_9AGAM</name>
<keyword evidence="2" id="KW-1133">Transmembrane helix</keyword>
<feature type="compositionally biased region" description="Pro residues" evidence="1">
    <location>
        <begin position="177"/>
        <end position="190"/>
    </location>
</feature>
<keyword evidence="2" id="KW-0472">Membrane</keyword>
<reference evidence="4" key="2">
    <citation type="submission" date="2015-01" db="EMBL/GenBank/DDBJ databases">
        <title>Evolutionary Origins and Diversification of the Mycorrhizal Mutualists.</title>
        <authorList>
            <consortium name="DOE Joint Genome Institute"/>
            <consortium name="Mycorrhizal Genomics Consortium"/>
            <person name="Kohler A."/>
            <person name="Kuo A."/>
            <person name="Nagy L.G."/>
            <person name="Floudas D."/>
            <person name="Copeland A."/>
            <person name="Barry K.W."/>
            <person name="Cichocki N."/>
            <person name="Veneault-Fourrey C."/>
            <person name="LaButti K."/>
            <person name="Lindquist E.A."/>
            <person name="Lipzen A."/>
            <person name="Lundell T."/>
            <person name="Morin E."/>
            <person name="Murat C."/>
            <person name="Riley R."/>
            <person name="Ohm R."/>
            <person name="Sun H."/>
            <person name="Tunlid A."/>
            <person name="Henrissat B."/>
            <person name="Grigoriev I.V."/>
            <person name="Hibbett D.S."/>
            <person name="Martin F."/>
        </authorList>
    </citation>
    <scope>NUCLEOTIDE SEQUENCE [LARGE SCALE GENOMIC DNA]</scope>
    <source>
        <strain evidence="4">UH-Slu-Lm8-n1</strain>
    </source>
</reference>
<dbReference type="EMBL" id="KN835133">
    <property type="protein sequence ID" value="KIK49366.1"/>
    <property type="molecule type" value="Genomic_DNA"/>
</dbReference>
<feature type="compositionally biased region" description="Polar residues" evidence="1">
    <location>
        <begin position="225"/>
        <end position="237"/>
    </location>
</feature>
<dbReference type="PANTHER" id="PTHR28229:SF1">
    <property type="entry name" value="TRANSLOCATION PROTEIN SEC66"/>
    <property type="match status" value="1"/>
</dbReference>
<evidence type="ECO:0000313" key="4">
    <source>
        <dbReference type="Proteomes" id="UP000054485"/>
    </source>
</evidence>
<keyword evidence="2" id="KW-0812">Transmembrane</keyword>
<dbReference type="GO" id="GO:0031204">
    <property type="term" value="P:post-translational protein targeting to membrane, translocation"/>
    <property type="evidence" value="ECO:0007669"/>
    <property type="project" value="InterPro"/>
</dbReference>
<evidence type="ECO:0000256" key="1">
    <source>
        <dbReference type="SAM" id="MobiDB-lite"/>
    </source>
</evidence>
<dbReference type="Pfam" id="PF09802">
    <property type="entry name" value="Sec66"/>
    <property type="match status" value="1"/>
</dbReference>
<feature type="region of interest" description="Disordered" evidence="1">
    <location>
        <begin position="177"/>
        <end position="258"/>
    </location>
</feature>
<dbReference type="FunCoup" id="A0A0D0B5P2">
    <property type="interactions" value="53"/>
</dbReference>
<dbReference type="InParanoid" id="A0A0D0B5P2"/>
<feature type="compositionally biased region" description="Low complexity" evidence="1">
    <location>
        <begin position="191"/>
        <end position="212"/>
    </location>
</feature>
<dbReference type="HOGENOM" id="CLU_066294_0_0_1"/>
<sequence>MASVLVPVLYVGIVISSLLLFSHFYRKRNAGKLYEPYFSSHPERDVYVTLLQKTDPPAHEALLKAALVRRAMTDVSRVVRLREDKPALQNLLQKGSIGDDLWNSLLQAEKELEAEIVEVVAEANTFVEGWGSIIFQSAGEMIANEKMRTVYEETAASREIKEQKYGKVGAKIDLPLPQPVLMPGPPPPGHPAHAAALAAAAAAGTPSSAPGTPVKPPNSLMPPRATSTKAESVASSDGESHDTPSPSKSSKKRGKKRK</sequence>
<accession>A0A0D0B5P2</accession>
<dbReference type="PANTHER" id="PTHR28229">
    <property type="entry name" value="TRANSLOCATION PROTEIN SEC66"/>
    <property type="match status" value="1"/>
</dbReference>
<reference evidence="3 4" key="1">
    <citation type="submission" date="2014-04" db="EMBL/GenBank/DDBJ databases">
        <authorList>
            <consortium name="DOE Joint Genome Institute"/>
            <person name="Kuo A."/>
            <person name="Ruytinx J."/>
            <person name="Rineau F."/>
            <person name="Colpaert J."/>
            <person name="Kohler A."/>
            <person name="Nagy L.G."/>
            <person name="Floudas D."/>
            <person name="Copeland A."/>
            <person name="Barry K.W."/>
            <person name="Cichocki N."/>
            <person name="Veneault-Fourrey C."/>
            <person name="LaButti K."/>
            <person name="Lindquist E.A."/>
            <person name="Lipzen A."/>
            <person name="Lundell T."/>
            <person name="Morin E."/>
            <person name="Murat C."/>
            <person name="Sun H."/>
            <person name="Tunlid A."/>
            <person name="Henrissat B."/>
            <person name="Grigoriev I.V."/>
            <person name="Hibbett D.S."/>
            <person name="Martin F."/>
            <person name="Nordberg H.P."/>
            <person name="Cantor M.N."/>
            <person name="Hua S.X."/>
        </authorList>
    </citation>
    <scope>NUCLEOTIDE SEQUENCE [LARGE SCALE GENOMIC DNA]</scope>
    <source>
        <strain evidence="3 4">UH-Slu-Lm8-n1</strain>
    </source>
</reference>
<feature type="transmembrane region" description="Helical" evidence="2">
    <location>
        <begin position="6"/>
        <end position="25"/>
    </location>
</feature>
<dbReference type="AlphaFoldDB" id="A0A0D0B5P2"/>
<feature type="compositionally biased region" description="Basic residues" evidence="1">
    <location>
        <begin position="249"/>
        <end position="258"/>
    </location>
</feature>
<dbReference type="STRING" id="930992.A0A0D0B5P2"/>
<dbReference type="GO" id="GO:0031207">
    <property type="term" value="C:Sec62/Sec63 complex"/>
    <property type="evidence" value="ECO:0007669"/>
    <property type="project" value="InterPro"/>
</dbReference>
<evidence type="ECO:0000256" key="2">
    <source>
        <dbReference type="SAM" id="Phobius"/>
    </source>
</evidence>
<evidence type="ECO:0000313" key="3">
    <source>
        <dbReference type="EMBL" id="KIK49366.1"/>
    </source>
</evidence>
<dbReference type="OrthoDB" id="73168at2759"/>
<protein>
    <recommendedName>
        <fullName evidence="5">Translocation protein SEC66</fullName>
    </recommendedName>
</protein>
<dbReference type="Proteomes" id="UP000054485">
    <property type="component" value="Unassembled WGS sequence"/>
</dbReference>
<dbReference type="InterPro" id="IPR018624">
    <property type="entry name" value="Sec66"/>
</dbReference>
<keyword evidence="4" id="KW-1185">Reference proteome</keyword>